<dbReference type="PROSITE" id="PS50977">
    <property type="entry name" value="HTH_TETR_2"/>
    <property type="match status" value="1"/>
</dbReference>
<feature type="DNA-binding region" description="H-T-H motif" evidence="4">
    <location>
        <begin position="59"/>
        <end position="78"/>
    </location>
</feature>
<dbReference type="PRINTS" id="PR00455">
    <property type="entry name" value="HTHTETR"/>
</dbReference>
<dbReference type="Pfam" id="PF00440">
    <property type="entry name" value="TetR_N"/>
    <property type="match status" value="1"/>
</dbReference>
<dbReference type="InterPro" id="IPR009057">
    <property type="entry name" value="Homeodomain-like_sf"/>
</dbReference>
<dbReference type="InterPro" id="IPR001647">
    <property type="entry name" value="HTH_TetR"/>
</dbReference>
<keyword evidence="1" id="KW-0805">Transcription regulation</keyword>
<dbReference type="Gene3D" id="1.10.357.10">
    <property type="entry name" value="Tetracycline Repressor, domain 2"/>
    <property type="match status" value="1"/>
</dbReference>
<evidence type="ECO:0000256" key="3">
    <source>
        <dbReference type="ARBA" id="ARBA00023163"/>
    </source>
</evidence>
<dbReference type="PANTHER" id="PTHR30055:SF238">
    <property type="entry name" value="MYCOFACTOCIN BIOSYNTHESIS TRANSCRIPTIONAL REGULATOR MFTR-RELATED"/>
    <property type="match status" value="1"/>
</dbReference>
<evidence type="ECO:0000313" key="7">
    <source>
        <dbReference type="EMBL" id="ROO85739.1"/>
    </source>
</evidence>
<accession>A0A3N1CWR2</accession>
<dbReference type="SUPFAM" id="SSF46689">
    <property type="entry name" value="Homeodomain-like"/>
    <property type="match status" value="1"/>
</dbReference>
<dbReference type="AlphaFoldDB" id="A0A3N1CWR2"/>
<dbReference type="GO" id="GO:0000976">
    <property type="term" value="F:transcription cis-regulatory region binding"/>
    <property type="evidence" value="ECO:0007669"/>
    <property type="project" value="TreeGrafter"/>
</dbReference>
<feature type="domain" description="HTH tetR-type" evidence="6">
    <location>
        <begin position="36"/>
        <end position="96"/>
    </location>
</feature>
<dbReference type="Proteomes" id="UP000272400">
    <property type="component" value="Unassembled WGS sequence"/>
</dbReference>
<evidence type="ECO:0000259" key="6">
    <source>
        <dbReference type="PROSITE" id="PS50977"/>
    </source>
</evidence>
<sequence length="222" mass="24429">MAYCAMSRNGIQTGGHRSAPTSGRRPIDGLRERKRADSRAATVEAAFRLFGEHGFDEVTVADICASADIGRRTFHRYFASKEDLLGVPVQEMAERLTDALGAVPDGTSDAAALRAALTEIARYVLTHRAQLDLYRRITATSRTLRLSAFGHFPEQEQELTRRLTARRGETGPPSLTTRLLVARAVAAFRVWLERVLETGVSGADALALFDEAFDADPWLRSP</sequence>
<comment type="caution">
    <text evidence="7">The sequence shown here is derived from an EMBL/GenBank/DDBJ whole genome shotgun (WGS) entry which is preliminary data.</text>
</comment>
<feature type="region of interest" description="Disordered" evidence="5">
    <location>
        <begin position="7"/>
        <end position="35"/>
    </location>
</feature>
<evidence type="ECO:0000256" key="2">
    <source>
        <dbReference type="ARBA" id="ARBA00023125"/>
    </source>
</evidence>
<feature type="compositionally biased region" description="Basic and acidic residues" evidence="5">
    <location>
        <begin position="25"/>
        <end position="35"/>
    </location>
</feature>
<keyword evidence="2 4" id="KW-0238">DNA-binding</keyword>
<dbReference type="PANTHER" id="PTHR30055">
    <property type="entry name" value="HTH-TYPE TRANSCRIPTIONAL REGULATOR RUTR"/>
    <property type="match status" value="1"/>
</dbReference>
<evidence type="ECO:0000256" key="5">
    <source>
        <dbReference type="SAM" id="MobiDB-lite"/>
    </source>
</evidence>
<organism evidence="7 8">
    <name type="scientific">Actinocorallia herbida</name>
    <dbReference type="NCBI Taxonomy" id="58109"/>
    <lineage>
        <taxon>Bacteria</taxon>
        <taxon>Bacillati</taxon>
        <taxon>Actinomycetota</taxon>
        <taxon>Actinomycetes</taxon>
        <taxon>Streptosporangiales</taxon>
        <taxon>Thermomonosporaceae</taxon>
        <taxon>Actinocorallia</taxon>
    </lineage>
</organism>
<dbReference type="OrthoDB" id="4709704at2"/>
<keyword evidence="3" id="KW-0804">Transcription</keyword>
<evidence type="ECO:0000313" key="8">
    <source>
        <dbReference type="Proteomes" id="UP000272400"/>
    </source>
</evidence>
<dbReference type="Gene3D" id="1.10.10.60">
    <property type="entry name" value="Homeodomain-like"/>
    <property type="match status" value="1"/>
</dbReference>
<dbReference type="EMBL" id="RJKE01000001">
    <property type="protein sequence ID" value="ROO85739.1"/>
    <property type="molecule type" value="Genomic_DNA"/>
</dbReference>
<dbReference type="PROSITE" id="PS01081">
    <property type="entry name" value="HTH_TETR_1"/>
    <property type="match status" value="1"/>
</dbReference>
<protein>
    <submittedName>
        <fullName evidence="7">TetR family transcriptional regulator</fullName>
    </submittedName>
</protein>
<proteinExistence type="predicted"/>
<evidence type="ECO:0000256" key="1">
    <source>
        <dbReference type="ARBA" id="ARBA00023015"/>
    </source>
</evidence>
<dbReference type="InterPro" id="IPR050109">
    <property type="entry name" value="HTH-type_TetR-like_transc_reg"/>
</dbReference>
<evidence type="ECO:0000256" key="4">
    <source>
        <dbReference type="PROSITE-ProRule" id="PRU00335"/>
    </source>
</evidence>
<reference evidence="7 8" key="1">
    <citation type="submission" date="2018-11" db="EMBL/GenBank/DDBJ databases">
        <title>Sequencing the genomes of 1000 actinobacteria strains.</title>
        <authorList>
            <person name="Klenk H.-P."/>
        </authorList>
    </citation>
    <scope>NUCLEOTIDE SEQUENCE [LARGE SCALE GENOMIC DNA]</scope>
    <source>
        <strain evidence="7 8">DSM 44254</strain>
    </source>
</reference>
<dbReference type="InterPro" id="IPR023772">
    <property type="entry name" value="DNA-bd_HTH_TetR-type_CS"/>
</dbReference>
<dbReference type="GO" id="GO:0003700">
    <property type="term" value="F:DNA-binding transcription factor activity"/>
    <property type="evidence" value="ECO:0007669"/>
    <property type="project" value="TreeGrafter"/>
</dbReference>
<name>A0A3N1CWR2_9ACTN</name>
<keyword evidence="8" id="KW-1185">Reference proteome</keyword>
<gene>
    <name evidence="7" type="ORF">EDD29_3288</name>
</gene>